<organism evidence="1 2">
    <name type="scientific">Tulasnella calospora MUT 4182</name>
    <dbReference type="NCBI Taxonomy" id="1051891"/>
    <lineage>
        <taxon>Eukaryota</taxon>
        <taxon>Fungi</taxon>
        <taxon>Dikarya</taxon>
        <taxon>Basidiomycota</taxon>
        <taxon>Agaricomycotina</taxon>
        <taxon>Agaricomycetes</taxon>
        <taxon>Cantharellales</taxon>
        <taxon>Tulasnellaceae</taxon>
        <taxon>Tulasnella</taxon>
    </lineage>
</organism>
<dbReference type="HOGENOM" id="CLU_2414917_0_0_1"/>
<evidence type="ECO:0000313" key="1">
    <source>
        <dbReference type="EMBL" id="KIO19977.1"/>
    </source>
</evidence>
<dbReference type="AlphaFoldDB" id="A0A0C3LEV6"/>
<dbReference type="Proteomes" id="UP000054248">
    <property type="component" value="Unassembled WGS sequence"/>
</dbReference>
<sequence length="92" mass="10070">MRREYGRMALSPTSQGGVLWLSNTSRGGDGKGISHWPDTLECLDVQGVQGVDREMVETLKGITGADIIRRLTLEEEIFGGSDLELESESDSE</sequence>
<dbReference type="EMBL" id="KN823194">
    <property type="protein sequence ID" value="KIO19977.1"/>
    <property type="molecule type" value="Genomic_DNA"/>
</dbReference>
<evidence type="ECO:0000313" key="2">
    <source>
        <dbReference type="Proteomes" id="UP000054248"/>
    </source>
</evidence>
<gene>
    <name evidence="1" type="ORF">M407DRAFT_30377</name>
</gene>
<name>A0A0C3LEV6_9AGAM</name>
<proteinExistence type="predicted"/>
<reference evidence="2" key="2">
    <citation type="submission" date="2015-01" db="EMBL/GenBank/DDBJ databases">
        <title>Evolutionary Origins and Diversification of the Mycorrhizal Mutualists.</title>
        <authorList>
            <consortium name="DOE Joint Genome Institute"/>
            <consortium name="Mycorrhizal Genomics Consortium"/>
            <person name="Kohler A."/>
            <person name="Kuo A."/>
            <person name="Nagy L.G."/>
            <person name="Floudas D."/>
            <person name="Copeland A."/>
            <person name="Barry K.W."/>
            <person name="Cichocki N."/>
            <person name="Veneault-Fourrey C."/>
            <person name="LaButti K."/>
            <person name="Lindquist E.A."/>
            <person name="Lipzen A."/>
            <person name="Lundell T."/>
            <person name="Morin E."/>
            <person name="Murat C."/>
            <person name="Riley R."/>
            <person name="Ohm R."/>
            <person name="Sun H."/>
            <person name="Tunlid A."/>
            <person name="Henrissat B."/>
            <person name="Grigoriev I.V."/>
            <person name="Hibbett D.S."/>
            <person name="Martin F."/>
        </authorList>
    </citation>
    <scope>NUCLEOTIDE SEQUENCE [LARGE SCALE GENOMIC DNA]</scope>
    <source>
        <strain evidence="2">MUT 4182</strain>
    </source>
</reference>
<keyword evidence="2" id="KW-1185">Reference proteome</keyword>
<reference evidence="1 2" key="1">
    <citation type="submission" date="2014-04" db="EMBL/GenBank/DDBJ databases">
        <authorList>
            <consortium name="DOE Joint Genome Institute"/>
            <person name="Kuo A."/>
            <person name="Girlanda M."/>
            <person name="Perotto S."/>
            <person name="Kohler A."/>
            <person name="Nagy L.G."/>
            <person name="Floudas D."/>
            <person name="Copeland A."/>
            <person name="Barry K.W."/>
            <person name="Cichocki N."/>
            <person name="Veneault-Fourrey C."/>
            <person name="LaButti K."/>
            <person name="Lindquist E.A."/>
            <person name="Lipzen A."/>
            <person name="Lundell T."/>
            <person name="Morin E."/>
            <person name="Murat C."/>
            <person name="Sun H."/>
            <person name="Tunlid A."/>
            <person name="Henrissat B."/>
            <person name="Grigoriev I.V."/>
            <person name="Hibbett D.S."/>
            <person name="Martin F."/>
            <person name="Nordberg H.P."/>
            <person name="Cantor M.N."/>
            <person name="Hua S.X."/>
        </authorList>
    </citation>
    <scope>NUCLEOTIDE SEQUENCE [LARGE SCALE GENOMIC DNA]</scope>
    <source>
        <strain evidence="1 2">MUT 4182</strain>
    </source>
</reference>
<accession>A0A0C3LEV6</accession>
<protein>
    <submittedName>
        <fullName evidence="1">Uncharacterized protein</fullName>
    </submittedName>
</protein>